<sequence length="501" mass="56933">MLEKKWVIFLKNHFPENKKKWLMYFKFSLPIIITGFLFSLNGFIDNFMVTTIPHGVDSLSYANSWTGIVGGVITGISFVCSGIIGQYWGSKNYNKTKEVMRVRVLLTFISVTIFSLFSLFFSKNMISVFYQIKQDEKTLQQSIDYLRLIVITWIIFAWTSPMSSLLTETGHGKEALISSIGSLLINIILNILLIHVFNLGVKGAAFASIAARIFGIFGDTFFVYKKVRKALINPFSLLEVSKDTWKKIFIRIHSVILISSNTILIILRNILFNKMYPQGTIGNVDWAIGAAAILGLTGAISEMFLAVFGAITSNISGFVGKYLGKKEFEIAKKNANELKGFHTIVAFILSFLLLFFSLLVPHINYFAAEIATNSSTKEQAKILYLSELQKTLLVIVVFNPIWIWFSTSSRLIASGGRTNLVAILEFCLEFSALLWLIFITFVIKPQDKNISLSQTYWIFFLIDLVKFLVFEIVYLKVDWAKHIDDPLVKRKLFEKNVNNFN</sequence>
<evidence type="ECO:0000256" key="4">
    <source>
        <dbReference type="ARBA" id="ARBA00022448"/>
    </source>
</evidence>
<evidence type="ECO:0000313" key="7">
    <source>
        <dbReference type="EMBL" id="UWD34460.1"/>
    </source>
</evidence>
<feature type="transmembrane region" description="Helical" evidence="6">
    <location>
        <begin position="340"/>
        <end position="360"/>
    </location>
</feature>
<dbReference type="PANTHER" id="PTHR43298:SF2">
    <property type="entry name" value="FMN_FAD EXPORTER YEEO-RELATED"/>
    <property type="match status" value="1"/>
</dbReference>
<evidence type="ECO:0000256" key="2">
    <source>
        <dbReference type="ARBA" id="ARBA00010199"/>
    </source>
</evidence>
<evidence type="ECO:0000256" key="3">
    <source>
        <dbReference type="ARBA" id="ARBA00020268"/>
    </source>
</evidence>
<feature type="transmembrane region" description="Helical" evidence="6">
    <location>
        <begin position="64"/>
        <end position="88"/>
    </location>
</feature>
<feature type="transmembrane region" description="Helical" evidence="6">
    <location>
        <begin position="392"/>
        <end position="413"/>
    </location>
</feature>
<dbReference type="EMBL" id="CP103423">
    <property type="protein sequence ID" value="UWD34460.1"/>
    <property type="molecule type" value="Genomic_DNA"/>
</dbReference>
<evidence type="ECO:0000256" key="1">
    <source>
        <dbReference type="ARBA" id="ARBA00003408"/>
    </source>
</evidence>
<dbReference type="Pfam" id="PF01554">
    <property type="entry name" value="MatE"/>
    <property type="match status" value="1"/>
</dbReference>
<dbReference type="RefSeq" id="WP_027123197.1">
    <property type="nucleotide sequence ID" value="NZ_CP103423.1"/>
</dbReference>
<feature type="transmembrane region" description="Helical" evidence="6">
    <location>
        <begin position="455"/>
        <end position="475"/>
    </location>
</feature>
<dbReference type="InterPro" id="IPR050222">
    <property type="entry name" value="MATE_MdtK"/>
</dbReference>
<keyword evidence="6" id="KW-0472">Membrane</keyword>
<accession>A0ABY5TUX0</accession>
<keyword evidence="4" id="KW-0813">Transport</keyword>
<proteinExistence type="inferred from homology"/>
<feature type="transmembrane region" description="Helical" evidence="6">
    <location>
        <begin position="286"/>
        <end position="319"/>
    </location>
</feature>
<dbReference type="PANTHER" id="PTHR43298">
    <property type="entry name" value="MULTIDRUG RESISTANCE PROTEIN NORM-RELATED"/>
    <property type="match status" value="1"/>
</dbReference>
<feature type="transmembrane region" description="Helical" evidence="6">
    <location>
        <begin position="145"/>
        <end position="163"/>
    </location>
</feature>
<comment type="function">
    <text evidence="1">Multidrug efflux pump.</text>
</comment>
<feature type="transmembrane region" description="Helical" evidence="6">
    <location>
        <begin position="248"/>
        <end position="266"/>
    </location>
</feature>
<reference evidence="7" key="1">
    <citation type="submission" date="2022-08" db="EMBL/GenBank/DDBJ databases">
        <title>Complete genome sequence of Mycoplasma molare type strain H 542.</title>
        <authorList>
            <person name="Spergser J."/>
        </authorList>
    </citation>
    <scope>NUCLEOTIDE SEQUENCE</scope>
    <source>
        <strain evidence="7">H 542</strain>
    </source>
</reference>
<protein>
    <recommendedName>
        <fullName evidence="3">Probable multidrug resistance protein NorM</fullName>
    </recommendedName>
    <alternativeName>
        <fullName evidence="5">Multidrug-efflux transporter</fullName>
    </alternativeName>
</protein>
<evidence type="ECO:0000313" key="8">
    <source>
        <dbReference type="Proteomes" id="UP001058364"/>
    </source>
</evidence>
<feature type="transmembrane region" description="Helical" evidence="6">
    <location>
        <begin position="100"/>
        <end position="121"/>
    </location>
</feature>
<feature type="transmembrane region" description="Helical" evidence="6">
    <location>
        <begin position="420"/>
        <end position="443"/>
    </location>
</feature>
<keyword evidence="6" id="KW-0812">Transmembrane</keyword>
<evidence type="ECO:0000256" key="6">
    <source>
        <dbReference type="SAM" id="Phobius"/>
    </source>
</evidence>
<dbReference type="InterPro" id="IPR002528">
    <property type="entry name" value="MATE_fam"/>
</dbReference>
<feature type="transmembrane region" description="Helical" evidence="6">
    <location>
        <begin position="21"/>
        <end position="44"/>
    </location>
</feature>
<name>A0ABY5TUX0_9BACT</name>
<comment type="similarity">
    <text evidence="2">Belongs to the multi antimicrobial extrusion (MATE) (TC 2.A.66.1) family.</text>
</comment>
<organism evidence="7 8">
    <name type="scientific">Mesomycoplasma molare</name>
    <dbReference type="NCBI Taxonomy" id="171288"/>
    <lineage>
        <taxon>Bacteria</taxon>
        <taxon>Bacillati</taxon>
        <taxon>Mycoplasmatota</taxon>
        <taxon>Mycoplasmoidales</taxon>
        <taxon>Metamycoplasmataceae</taxon>
        <taxon>Mesomycoplasma</taxon>
    </lineage>
</organism>
<evidence type="ECO:0000256" key="5">
    <source>
        <dbReference type="ARBA" id="ARBA00031636"/>
    </source>
</evidence>
<keyword evidence="8" id="KW-1185">Reference proteome</keyword>
<gene>
    <name evidence="7" type="ORF">NX772_01355</name>
</gene>
<dbReference type="Proteomes" id="UP001058364">
    <property type="component" value="Chromosome"/>
</dbReference>
<feature type="transmembrane region" description="Helical" evidence="6">
    <location>
        <begin position="203"/>
        <end position="224"/>
    </location>
</feature>
<keyword evidence="6" id="KW-1133">Transmembrane helix</keyword>
<feature type="transmembrane region" description="Helical" evidence="6">
    <location>
        <begin position="175"/>
        <end position="197"/>
    </location>
</feature>